<evidence type="ECO:0000313" key="4">
    <source>
        <dbReference type="Proteomes" id="UP000483820"/>
    </source>
</evidence>
<comment type="caution">
    <text evidence="3">The sequence shown here is derived from an EMBL/GenBank/DDBJ whole genome shotgun (WGS) entry which is preliminary data.</text>
</comment>
<organism evidence="3 4">
    <name type="scientific">Caenorhabditis remanei</name>
    <name type="common">Caenorhabditis vulgaris</name>
    <dbReference type="NCBI Taxonomy" id="31234"/>
    <lineage>
        <taxon>Eukaryota</taxon>
        <taxon>Metazoa</taxon>
        <taxon>Ecdysozoa</taxon>
        <taxon>Nematoda</taxon>
        <taxon>Chromadorea</taxon>
        <taxon>Rhabditida</taxon>
        <taxon>Rhabditina</taxon>
        <taxon>Rhabditomorpha</taxon>
        <taxon>Rhabditoidea</taxon>
        <taxon>Rhabditidae</taxon>
        <taxon>Peloderinae</taxon>
        <taxon>Caenorhabditis</taxon>
    </lineage>
</organism>
<dbReference type="Pfam" id="PF07735">
    <property type="entry name" value="FBA_2"/>
    <property type="match status" value="1"/>
</dbReference>
<dbReference type="InterPro" id="IPR001810">
    <property type="entry name" value="F-box_dom"/>
</dbReference>
<name>A0A6A5HGI0_CAERE</name>
<sequence>MLSLLLIVLAMWRTINKGPHGDVEDDDVLTMRILNFPYLVYENILKHLEPSELLLLSFCSLKTRALVQRPEIEGCPILFARTVSRMRHTPTHSIFVLDRPEEMNYALVDQPEKEEIVITWNWENEKMGGVRTERVKSKNIDLECRITFKKNSNTPILWCSFENQSSRKRFATSLHSYMCEVFHVKPEMQFKLSLDYMDELPYTNAVRDVTLLDTNFNPQAVDEFFDKFHVTRALFSKSHRLNNPLKNSIKFHRVNNLFLNTSCWLNPSQFLEMDCENLIMAESSLQIRDLISFVNQWLEGSNTRLKTMYVLSNIGIDADTILDHFDSSPWNPEVDKLEYNKPIHEYCEKIWHDFIHREETRNGELESVVQPIISKLYSAGGEGGEQAAEEPAEDQL</sequence>
<evidence type="ECO:0000259" key="2">
    <source>
        <dbReference type="PROSITE" id="PS50181"/>
    </source>
</evidence>
<dbReference type="EMBL" id="WUAV01000002">
    <property type="protein sequence ID" value="KAF1766555.1"/>
    <property type="molecule type" value="Genomic_DNA"/>
</dbReference>
<dbReference type="PANTHER" id="PTHR21503">
    <property type="entry name" value="F-BOX-CONTAINING HYPOTHETICAL PROTEIN C.ELEGANS"/>
    <property type="match status" value="1"/>
</dbReference>
<dbReference type="PANTHER" id="PTHR21503:SF8">
    <property type="entry name" value="F-BOX ASSOCIATED DOMAIN-CONTAINING PROTEIN-RELATED"/>
    <property type="match status" value="1"/>
</dbReference>
<dbReference type="AlphaFoldDB" id="A0A6A5HGI0"/>
<feature type="chain" id="PRO_5025407598" description="F-box domain-containing protein" evidence="1">
    <location>
        <begin position="18"/>
        <end position="396"/>
    </location>
</feature>
<keyword evidence="1" id="KW-0732">Signal</keyword>
<accession>A0A6A5HGI0</accession>
<proteinExistence type="predicted"/>
<protein>
    <recommendedName>
        <fullName evidence="2">F-box domain-containing protein</fullName>
    </recommendedName>
</protein>
<feature type="signal peptide" evidence="1">
    <location>
        <begin position="1"/>
        <end position="17"/>
    </location>
</feature>
<feature type="domain" description="F-box" evidence="2">
    <location>
        <begin position="30"/>
        <end position="82"/>
    </location>
</feature>
<gene>
    <name evidence="3" type="ORF">GCK72_006512</name>
</gene>
<dbReference type="PROSITE" id="PS50181">
    <property type="entry name" value="FBOX"/>
    <property type="match status" value="1"/>
</dbReference>
<dbReference type="GeneID" id="9815707"/>
<dbReference type="Proteomes" id="UP000483820">
    <property type="component" value="Chromosome II"/>
</dbReference>
<evidence type="ECO:0000313" key="3">
    <source>
        <dbReference type="EMBL" id="KAF1766555.1"/>
    </source>
</evidence>
<dbReference type="CTD" id="9815707"/>
<dbReference type="KEGG" id="crq:GCK72_006512"/>
<dbReference type="RefSeq" id="XP_053589855.1">
    <property type="nucleotide sequence ID" value="XM_053725661.1"/>
</dbReference>
<evidence type="ECO:0000256" key="1">
    <source>
        <dbReference type="SAM" id="SignalP"/>
    </source>
</evidence>
<reference evidence="3 4" key="1">
    <citation type="submission" date="2019-12" db="EMBL/GenBank/DDBJ databases">
        <title>Chromosome-level assembly of the Caenorhabditis remanei genome.</title>
        <authorList>
            <person name="Teterina A.A."/>
            <person name="Willis J.H."/>
            <person name="Phillips P.C."/>
        </authorList>
    </citation>
    <scope>NUCLEOTIDE SEQUENCE [LARGE SCALE GENOMIC DNA]</scope>
    <source>
        <strain evidence="3 4">PX506</strain>
        <tissue evidence="3">Whole organism</tissue>
    </source>
</reference>
<dbReference type="Pfam" id="PF00646">
    <property type="entry name" value="F-box"/>
    <property type="match status" value="1"/>
</dbReference>
<dbReference type="InterPro" id="IPR012885">
    <property type="entry name" value="F-box_Sdz-33"/>
</dbReference>